<evidence type="ECO:0000259" key="2">
    <source>
        <dbReference type="Pfam" id="PF23726"/>
    </source>
</evidence>
<dbReference type="InterPro" id="IPR050358">
    <property type="entry name" value="RSE1/DDB1/CFT1"/>
</dbReference>
<dbReference type="InterPro" id="IPR036322">
    <property type="entry name" value="WD40_repeat_dom_sf"/>
</dbReference>
<dbReference type="Pfam" id="PF23726">
    <property type="entry name" value="Beta-prop_RSE1_2nd"/>
    <property type="match status" value="1"/>
</dbReference>
<dbReference type="OrthoDB" id="20774at2759"/>
<evidence type="ECO:0000313" key="4">
    <source>
        <dbReference type="Proteomes" id="UP000258309"/>
    </source>
</evidence>
<dbReference type="InterPro" id="IPR058543">
    <property type="entry name" value="Beta-prop_RSE1/DDB1/CPSF1_2nd"/>
</dbReference>
<comment type="caution">
    <text evidence="3">The sequence shown here is derived from an EMBL/GenBank/DDBJ whole genome shotgun (WGS) entry which is preliminary data.</text>
</comment>
<gene>
    <name evidence="3" type="ORF">B7463_g659</name>
</gene>
<keyword evidence="4" id="KW-1185">Reference proteome</keyword>
<organism evidence="3 4">
    <name type="scientific">Scytalidium lignicola</name>
    <name type="common">Hyphomycete</name>
    <dbReference type="NCBI Taxonomy" id="5539"/>
    <lineage>
        <taxon>Eukaryota</taxon>
        <taxon>Fungi</taxon>
        <taxon>Dikarya</taxon>
        <taxon>Ascomycota</taxon>
        <taxon>Pezizomycotina</taxon>
        <taxon>Leotiomycetes</taxon>
        <taxon>Leotiomycetes incertae sedis</taxon>
        <taxon>Scytalidium</taxon>
    </lineage>
</organism>
<accession>A0A3E2HQN4</accession>
<reference evidence="3 4" key="1">
    <citation type="submission" date="2018-05" db="EMBL/GenBank/DDBJ databases">
        <title>Draft genome sequence of Scytalidium lignicola DSM 105466, a ubiquitous saprotrophic fungus.</title>
        <authorList>
            <person name="Buettner E."/>
            <person name="Gebauer A.M."/>
            <person name="Hofrichter M."/>
            <person name="Liers C."/>
            <person name="Kellner H."/>
        </authorList>
    </citation>
    <scope>NUCLEOTIDE SEQUENCE [LARGE SCALE GENOMIC DNA]</scope>
    <source>
        <strain evidence="3 4">DSM 105466</strain>
    </source>
</reference>
<feature type="domain" description="RSE1/DDB1/CPSF1 second beta-propeller" evidence="2">
    <location>
        <begin position="576"/>
        <end position="828"/>
    </location>
</feature>
<feature type="non-terminal residue" evidence="3">
    <location>
        <position position="1377"/>
    </location>
</feature>
<dbReference type="Gene3D" id="2.130.10.10">
    <property type="entry name" value="YVTN repeat-like/Quinoprotein amine dehydrogenase"/>
    <property type="match status" value="3"/>
</dbReference>
<dbReference type="Proteomes" id="UP000258309">
    <property type="component" value="Unassembled WGS sequence"/>
</dbReference>
<evidence type="ECO:0000313" key="3">
    <source>
        <dbReference type="EMBL" id="RFU35676.1"/>
    </source>
</evidence>
<dbReference type="PANTHER" id="PTHR10644">
    <property type="entry name" value="DNA REPAIR/RNA PROCESSING CPSF FAMILY"/>
    <property type="match status" value="1"/>
</dbReference>
<dbReference type="SUPFAM" id="SSF50978">
    <property type="entry name" value="WD40 repeat-like"/>
    <property type="match status" value="1"/>
</dbReference>
<feature type="domain" description="RSE1/DDB1/CPSF1 first beta-propeller" evidence="1">
    <location>
        <begin position="61"/>
        <end position="484"/>
    </location>
</feature>
<dbReference type="OMA" id="ARDHPRC"/>
<dbReference type="EMBL" id="NCSJ02000006">
    <property type="protein sequence ID" value="RFU35676.1"/>
    <property type="molecule type" value="Genomic_DNA"/>
</dbReference>
<dbReference type="STRING" id="5539.A0A3E2HQN4"/>
<dbReference type="InterPro" id="IPR015943">
    <property type="entry name" value="WD40/YVTN_repeat-like_dom_sf"/>
</dbReference>
<dbReference type="InterPro" id="IPR018846">
    <property type="entry name" value="Beta-prop_RSE1/DDB1/CPSF1_1st"/>
</dbReference>
<sequence>MALETSLLVNGTWTTRTVDLDSVLRHHEEKDKEAKRLNFMETQTPPECGLLTQTIICSPLVHWILPVSLRSPGIIDIAFIGDEFVQIRELRPNGHLCDVIRREHFGARIRNARVVGFLKAYSRDVHAPDRDGKIKIEEDDGDVSMKVDDDQDVDQRSLARNLPPQFLLLQLETGDSIFLMLRKSNTGDLEFVVSRYELPENSMALLQPGTHLAVDPSSRYMAVGCSERQFAIYALHPRGGLKQQYAKGDEMQMVQSQTVISFHGIIHKMEFLFPCADDENHIILLVLVIHKGKTRMVVYEWETGADLDTVTPHSHRGHLLAKSRETPLLLIPLTIKSAFILVSEDSMTICQDILQGSPICIDFNNRLDRPTPLHHGISTPLWTSWTRPSRLPHHTASRDDLYIVREDGLVKFLEIDADADDFIRADMNIGQLGRNNGTALASVYNENPDDSTKTGDLLITGGDSCPGGTYMVRARQSPVFLQTIQNWSPSVDFATTAISEDRNHVEVPSPKSSVPKPDRIFSCGGKGSQGAITEFRYGLEASLGLEVDYQSPISNAWVLKPPPDSQLFEDDVSLFLLSLADRSALLQLSSDISDIVEVDQDLTPFDLGSRTIVADSNVDGIIQVTERSIIFVSEDEIRMHSGQEILGCAQSILDAVIHGHMIFYTTHVGVETHLQYVSQEANDIPASETGQIFRALRTFSTSITCVTVFMINSLPWLIVAGWDGSSVDLSLKSINDGTGWHEVKLPKPPHIHPQLEAINSIAIMSELPDTLILLCGTRNGFVITLQIDKENFEIKDIHWDRFGANKASITKDKYSLSRDLFFVTCDSKLHSITKNLHHNLGSDRGHLKRYWNTDKIWVTNVLDPALPQPDIDAISRLPPRFLRGSEDRTVLLVAGSRLLLAGLAVKPTAVPRHIPIRGTPSRILYSHALGGVLIVGVSVERKSTLLFIDPDTGADVSKPVDKKGNPVEFVSGLGNTNERIFGLFEWPYTKDGKTWHFLIVCTSSGRLLIISFDKEMPSAIRNEGEADNQRLQTPPKIRYWTRYKYKTEEPIYSVTGYPSGLCYCSGSRLYFEALDLTERKFKKISEFWLPSLARVLSHEESNIYALTSNDSLHILKLVIPDDVEGESYQTFHTHSDKETRSGLDHKLIGVEHPISLISDKDCSVAGQWASHDTKSDTLINVFEAALPYSVLKFHIARSRPIWDQSWYLPPAQPSAVEHQKDSPEDLSSQRSSRLGIIPSTRMHGEVLGLSIDGSLSHFTMLSISAWRFLRYLYNLAIRSPIVAEFVHGVLQFPLEPTVDPKIMMHVDGDILRHCLEGQKLEKLVCMRQEDDAEVEIFNTFCELLRNLHGGELDRNATPKDYVEQAYDDLEFYLRPVL</sequence>
<feature type="non-terminal residue" evidence="3">
    <location>
        <position position="1"/>
    </location>
</feature>
<evidence type="ECO:0000259" key="1">
    <source>
        <dbReference type="Pfam" id="PF10433"/>
    </source>
</evidence>
<proteinExistence type="predicted"/>
<protein>
    <submittedName>
        <fullName evidence="3">Uncharacterized protein</fullName>
    </submittedName>
</protein>
<dbReference type="Pfam" id="PF10433">
    <property type="entry name" value="Beta-prop_RSE1_1st"/>
    <property type="match status" value="1"/>
</dbReference>
<name>A0A3E2HQN4_SCYLI</name>